<accession>A0A0L8I0W7</accession>
<organism evidence="1">
    <name type="scientific">Octopus bimaculoides</name>
    <name type="common">California two-spotted octopus</name>
    <dbReference type="NCBI Taxonomy" id="37653"/>
    <lineage>
        <taxon>Eukaryota</taxon>
        <taxon>Metazoa</taxon>
        <taxon>Spiralia</taxon>
        <taxon>Lophotrochozoa</taxon>
        <taxon>Mollusca</taxon>
        <taxon>Cephalopoda</taxon>
        <taxon>Coleoidea</taxon>
        <taxon>Octopodiformes</taxon>
        <taxon>Octopoda</taxon>
        <taxon>Incirrata</taxon>
        <taxon>Octopodidae</taxon>
        <taxon>Octopus</taxon>
    </lineage>
</organism>
<protein>
    <submittedName>
        <fullName evidence="1">Uncharacterized protein</fullName>
    </submittedName>
</protein>
<proteinExistence type="predicted"/>
<sequence length="61" mass="7097">MKLVGKLKYLLPIIYCKQNQSNNLWLYDTDYYNISIIAHPTCHCLHPCILYSTHVPSSNIT</sequence>
<dbReference type="EMBL" id="KQ416802">
    <property type="protein sequence ID" value="KOF95123.1"/>
    <property type="molecule type" value="Genomic_DNA"/>
</dbReference>
<dbReference type="AlphaFoldDB" id="A0A0L8I0W7"/>
<evidence type="ECO:0000313" key="1">
    <source>
        <dbReference type="EMBL" id="KOF95123.1"/>
    </source>
</evidence>
<name>A0A0L8I0W7_OCTBM</name>
<gene>
    <name evidence="1" type="ORF">OCBIM_22039551mg</name>
</gene>
<reference evidence="1" key="1">
    <citation type="submission" date="2015-07" db="EMBL/GenBank/DDBJ databases">
        <title>MeaNS - Measles Nucleotide Surveillance Program.</title>
        <authorList>
            <person name="Tran T."/>
            <person name="Druce J."/>
        </authorList>
    </citation>
    <scope>NUCLEOTIDE SEQUENCE</scope>
    <source>
        <strain evidence="1">UCB-OBI-ISO-001</strain>
        <tissue evidence="1">Gonad</tissue>
    </source>
</reference>